<organism evidence="1 2">
    <name type="scientific">Brasilonema bromeliae SPC951</name>
    <dbReference type="NCBI Taxonomy" id="385972"/>
    <lineage>
        <taxon>Bacteria</taxon>
        <taxon>Bacillati</taxon>
        <taxon>Cyanobacteriota</taxon>
        <taxon>Cyanophyceae</taxon>
        <taxon>Nostocales</taxon>
        <taxon>Scytonemataceae</taxon>
        <taxon>Brasilonema</taxon>
        <taxon>Bromeliae group (in: Brasilonema)</taxon>
    </lineage>
</organism>
<dbReference type="RefSeq" id="WP_169154363.1">
    <property type="nucleotide sequence ID" value="NZ_CAWPJE010000396.1"/>
</dbReference>
<dbReference type="InterPro" id="IPR029044">
    <property type="entry name" value="Nucleotide-diphossugar_trans"/>
</dbReference>
<proteinExistence type="predicted"/>
<sequence>METPIAFIIFKRPHTTEKVFEAIRQAKPPKLFVIADGSRAEHPGEAEKCEATRAIIERVDWNCEVIKNYSDTNLGCAKRVVSGIDWVFSNVEEAIILEDDCVPHPTFFPFCEELLEKYRYDSRVASISGSNYQLGHRRTNYSYYFSIYNHCWGWASWRRAWQDFDIYMKLWPQIQAEGCLSDILEDYKAVRYWSNLFQSVFENPSDQIWDYQWTFACWIQSALSIIPKANLISNIGFGLESTHFTSKKVSPYINMPTEVMEFPLKHPPFIVRNLKADKFTQQTLFKQTAFQLIKQRIKKLIKPK</sequence>
<keyword evidence="2" id="KW-1185">Reference proteome</keyword>
<reference evidence="1 2" key="1">
    <citation type="submission" date="2018-06" db="EMBL/GenBank/DDBJ databases">
        <title>Comparative genomics of Brasilonema spp. strains.</title>
        <authorList>
            <person name="Alvarenga D.O."/>
            <person name="Fiore M.F."/>
            <person name="Varani A.M."/>
        </authorList>
    </citation>
    <scope>NUCLEOTIDE SEQUENCE [LARGE SCALE GENOMIC DNA]</scope>
    <source>
        <strain evidence="1 2">SPC951</strain>
    </source>
</reference>
<dbReference type="EMBL" id="QMEB01000031">
    <property type="protein sequence ID" value="NMG19082.1"/>
    <property type="molecule type" value="Genomic_DNA"/>
</dbReference>
<dbReference type="CDD" id="cd00761">
    <property type="entry name" value="Glyco_tranf_GTA_type"/>
    <property type="match status" value="1"/>
</dbReference>
<accession>A0ABX1P6C7</accession>
<dbReference type="SUPFAM" id="SSF53448">
    <property type="entry name" value="Nucleotide-diphospho-sugar transferases"/>
    <property type="match status" value="1"/>
</dbReference>
<evidence type="ECO:0000313" key="1">
    <source>
        <dbReference type="EMBL" id="NMG19082.1"/>
    </source>
</evidence>
<name>A0ABX1P6C7_9CYAN</name>
<comment type="caution">
    <text evidence="1">The sequence shown here is derived from an EMBL/GenBank/DDBJ whole genome shotgun (WGS) entry which is preliminary data.</text>
</comment>
<dbReference type="Proteomes" id="UP000718564">
    <property type="component" value="Unassembled WGS sequence"/>
</dbReference>
<gene>
    <name evidence="1" type="ORF">DP116_06330</name>
</gene>
<protein>
    <submittedName>
        <fullName evidence="1">Glycosyltransferase family 2 protein</fullName>
    </submittedName>
</protein>
<evidence type="ECO:0000313" key="2">
    <source>
        <dbReference type="Proteomes" id="UP000718564"/>
    </source>
</evidence>
<dbReference type="Gene3D" id="3.90.550.10">
    <property type="entry name" value="Spore Coat Polysaccharide Biosynthesis Protein SpsA, Chain A"/>
    <property type="match status" value="1"/>
</dbReference>